<accession>A0AAV7WJS8</accession>
<sequence>MYITRSSDLRTPRPSHTGKTKHINAQTKANQAAFFHEDVCLSREIRAGAGKRSRGFAALQSRASPALHFLAVRMAFEDSPLIALSAGLLLGDTSFQRSEL</sequence>
<keyword evidence="3" id="KW-1185">Reference proteome</keyword>
<evidence type="ECO:0000256" key="1">
    <source>
        <dbReference type="SAM" id="MobiDB-lite"/>
    </source>
</evidence>
<feature type="region of interest" description="Disordered" evidence="1">
    <location>
        <begin position="1"/>
        <end position="23"/>
    </location>
</feature>
<gene>
    <name evidence="2" type="ORF">NDU88_000741</name>
</gene>
<reference evidence="2" key="1">
    <citation type="journal article" date="2022" name="bioRxiv">
        <title>Sequencing and chromosome-scale assembly of the giantPleurodeles waltlgenome.</title>
        <authorList>
            <person name="Brown T."/>
            <person name="Elewa A."/>
            <person name="Iarovenko S."/>
            <person name="Subramanian E."/>
            <person name="Araus A.J."/>
            <person name="Petzold A."/>
            <person name="Susuki M."/>
            <person name="Suzuki K.-i.T."/>
            <person name="Hayashi T."/>
            <person name="Toyoda A."/>
            <person name="Oliveira C."/>
            <person name="Osipova E."/>
            <person name="Leigh N.D."/>
            <person name="Simon A."/>
            <person name="Yun M.H."/>
        </authorList>
    </citation>
    <scope>NUCLEOTIDE SEQUENCE</scope>
    <source>
        <strain evidence="2">20211129_DDA</strain>
        <tissue evidence="2">Liver</tissue>
    </source>
</reference>
<evidence type="ECO:0000313" key="2">
    <source>
        <dbReference type="EMBL" id="KAJ1213102.1"/>
    </source>
</evidence>
<dbReference type="Proteomes" id="UP001066276">
    <property type="component" value="Chromosome 1_1"/>
</dbReference>
<dbReference type="AlphaFoldDB" id="A0AAV7WJS8"/>
<name>A0AAV7WJS8_PLEWA</name>
<organism evidence="2 3">
    <name type="scientific">Pleurodeles waltl</name>
    <name type="common">Iberian ribbed newt</name>
    <dbReference type="NCBI Taxonomy" id="8319"/>
    <lineage>
        <taxon>Eukaryota</taxon>
        <taxon>Metazoa</taxon>
        <taxon>Chordata</taxon>
        <taxon>Craniata</taxon>
        <taxon>Vertebrata</taxon>
        <taxon>Euteleostomi</taxon>
        <taxon>Amphibia</taxon>
        <taxon>Batrachia</taxon>
        <taxon>Caudata</taxon>
        <taxon>Salamandroidea</taxon>
        <taxon>Salamandridae</taxon>
        <taxon>Pleurodelinae</taxon>
        <taxon>Pleurodeles</taxon>
    </lineage>
</organism>
<proteinExistence type="predicted"/>
<protein>
    <submittedName>
        <fullName evidence="2">Uncharacterized protein</fullName>
    </submittedName>
</protein>
<dbReference type="EMBL" id="JANPWB010000001">
    <property type="protein sequence ID" value="KAJ1213102.1"/>
    <property type="molecule type" value="Genomic_DNA"/>
</dbReference>
<evidence type="ECO:0000313" key="3">
    <source>
        <dbReference type="Proteomes" id="UP001066276"/>
    </source>
</evidence>
<comment type="caution">
    <text evidence="2">The sequence shown here is derived from an EMBL/GenBank/DDBJ whole genome shotgun (WGS) entry which is preliminary data.</text>
</comment>